<comment type="cofactor">
    <cofactor evidence="1">
        <name>Zn(2+)</name>
        <dbReference type="ChEBI" id="CHEBI:29105"/>
    </cofactor>
</comment>
<dbReference type="Pfam" id="PF01979">
    <property type="entry name" value="Amidohydro_1"/>
    <property type="match status" value="1"/>
</dbReference>
<dbReference type="InterPro" id="IPR011059">
    <property type="entry name" value="Metal-dep_hydrolase_composite"/>
</dbReference>
<dbReference type="PANTHER" id="PTHR11271:SF6">
    <property type="entry name" value="GUANINE DEAMINASE"/>
    <property type="match status" value="1"/>
</dbReference>
<proteinExistence type="predicted"/>
<gene>
    <name evidence="6" type="ORF">LY60_01945</name>
</gene>
<dbReference type="SUPFAM" id="SSF51556">
    <property type="entry name" value="Metallo-dependent hydrolases"/>
    <property type="match status" value="1"/>
</dbReference>
<dbReference type="OrthoDB" id="9807210at2"/>
<name>A0A562JC46_9FIRM</name>
<dbReference type="InterPro" id="IPR032466">
    <property type="entry name" value="Metal_Hydrolase"/>
</dbReference>
<protein>
    <submittedName>
        <fullName evidence="6">Guanine deaminase</fullName>
    </submittedName>
</protein>
<evidence type="ECO:0000256" key="3">
    <source>
        <dbReference type="ARBA" id="ARBA00022801"/>
    </source>
</evidence>
<dbReference type="SUPFAM" id="SSF51338">
    <property type="entry name" value="Composite domain of metallo-dependent hydrolases"/>
    <property type="match status" value="2"/>
</dbReference>
<organism evidence="6 7">
    <name type="scientific">Sedimentibacter saalensis</name>
    <dbReference type="NCBI Taxonomy" id="130788"/>
    <lineage>
        <taxon>Bacteria</taxon>
        <taxon>Bacillati</taxon>
        <taxon>Bacillota</taxon>
        <taxon>Tissierellia</taxon>
        <taxon>Sedimentibacter</taxon>
    </lineage>
</organism>
<dbReference type="AlphaFoldDB" id="A0A562JC46"/>
<evidence type="ECO:0000256" key="4">
    <source>
        <dbReference type="ARBA" id="ARBA00022833"/>
    </source>
</evidence>
<keyword evidence="7" id="KW-1185">Reference proteome</keyword>
<sequence length="420" mass="47455">MIKIYKGNILYTETSEKFTIVKNGYIAVEEGIIEGVYSQPPEKYKNILPEVDTKGLIIPGFNDVHVHAPQWVNAGMGFSLELLPWLEKYTFAVEGNYKDAEFARSSYSLTIEEMKKNGTTRASMFATSHSEGTKILIELLRKSGMGALVGKVNMDRNSIEGLMEDTLTSANETVELIEWMNSTKNNDNVDYIVTPRYVPCTTAELMKKLSEIVNKYNLPVQSHLDENKDEIKWVKELHPECRDFTSVYNDYGLMPKGQTVMAHCVHCSDDELIMLKEREVMIAHCPQSNANLSSGMMPLRKYMDAGLKIGLGSDVGGAHSLNMREHIVETIKTSKLYWTVFPEYKPVSFSEAFYLATKGGGSFFGKVGSFEKGYQFDALVIDDENLINEIPHNLEERLERFVYVGSHENIVKKYVAGKLI</sequence>
<dbReference type="InterPro" id="IPR006680">
    <property type="entry name" value="Amidohydro-rel"/>
</dbReference>
<feature type="domain" description="Amidohydrolase-related" evidence="5">
    <location>
        <begin position="57"/>
        <end position="419"/>
    </location>
</feature>
<dbReference type="RefSeq" id="WP_145082732.1">
    <property type="nucleotide sequence ID" value="NZ_VLKH01000004.1"/>
</dbReference>
<dbReference type="Gene3D" id="2.30.40.10">
    <property type="entry name" value="Urease, subunit C, domain 1"/>
    <property type="match status" value="1"/>
</dbReference>
<keyword evidence="4" id="KW-0862">Zinc</keyword>
<dbReference type="PANTHER" id="PTHR11271">
    <property type="entry name" value="GUANINE DEAMINASE"/>
    <property type="match status" value="1"/>
</dbReference>
<evidence type="ECO:0000313" key="7">
    <source>
        <dbReference type="Proteomes" id="UP000315343"/>
    </source>
</evidence>
<evidence type="ECO:0000259" key="5">
    <source>
        <dbReference type="Pfam" id="PF01979"/>
    </source>
</evidence>
<dbReference type="Gene3D" id="3.20.20.140">
    <property type="entry name" value="Metal-dependent hydrolases"/>
    <property type="match status" value="1"/>
</dbReference>
<dbReference type="Proteomes" id="UP000315343">
    <property type="component" value="Unassembled WGS sequence"/>
</dbReference>
<accession>A0A562JC46</accession>
<dbReference type="GO" id="GO:0008270">
    <property type="term" value="F:zinc ion binding"/>
    <property type="evidence" value="ECO:0007669"/>
    <property type="project" value="TreeGrafter"/>
</dbReference>
<reference evidence="6 7" key="1">
    <citation type="submission" date="2019-07" db="EMBL/GenBank/DDBJ databases">
        <title>Genomic Encyclopedia of Type Strains, Phase I: the one thousand microbial genomes (KMG-I) project.</title>
        <authorList>
            <person name="Kyrpides N."/>
        </authorList>
    </citation>
    <scope>NUCLEOTIDE SEQUENCE [LARGE SCALE GENOMIC DNA]</scope>
    <source>
        <strain evidence="6 7">DSM 13558</strain>
    </source>
</reference>
<keyword evidence="2" id="KW-0479">Metal-binding</keyword>
<evidence type="ECO:0000313" key="6">
    <source>
        <dbReference type="EMBL" id="TWH80683.1"/>
    </source>
</evidence>
<dbReference type="EMBL" id="VLKH01000004">
    <property type="protein sequence ID" value="TWH80683.1"/>
    <property type="molecule type" value="Genomic_DNA"/>
</dbReference>
<dbReference type="GO" id="GO:0008892">
    <property type="term" value="F:guanine deaminase activity"/>
    <property type="evidence" value="ECO:0007669"/>
    <property type="project" value="TreeGrafter"/>
</dbReference>
<keyword evidence="3" id="KW-0378">Hydrolase</keyword>
<evidence type="ECO:0000256" key="1">
    <source>
        <dbReference type="ARBA" id="ARBA00001947"/>
    </source>
</evidence>
<evidence type="ECO:0000256" key="2">
    <source>
        <dbReference type="ARBA" id="ARBA00022723"/>
    </source>
</evidence>
<comment type="caution">
    <text evidence="6">The sequence shown here is derived from an EMBL/GenBank/DDBJ whole genome shotgun (WGS) entry which is preliminary data.</text>
</comment>
<dbReference type="GO" id="GO:0005829">
    <property type="term" value="C:cytosol"/>
    <property type="evidence" value="ECO:0007669"/>
    <property type="project" value="TreeGrafter"/>
</dbReference>
<dbReference type="InterPro" id="IPR051607">
    <property type="entry name" value="Metallo-dep_hydrolases"/>
</dbReference>
<dbReference type="GO" id="GO:0046098">
    <property type="term" value="P:guanine metabolic process"/>
    <property type="evidence" value="ECO:0007669"/>
    <property type="project" value="TreeGrafter"/>
</dbReference>